<keyword evidence="1 3" id="KW-0853">WD repeat</keyword>
<evidence type="ECO:0000259" key="6">
    <source>
        <dbReference type="Pfam" id="PF19078"/>
    </source>
</evidence>
<evidence type="ECO:0000256" key="1">
    <source>
        <dbReference type="ARBA" id="ARBA00022574"/>
    </source>
</evidence>
<evidence type="ECO:0000313" key="8">
    <source>
        <dbReference type="Proteomes" id="UP000467840"/>
    </source>
</evidence>
<feature type="compositionally biased region" description="Basic and acidic residues" evidence="4">
    <location>
        <begin position="1147"/>
        <end position="1156"/>
    </location>
</feature>
<dbReference type="PANTHER" id="PTHR34677:SF1">
    <property type="entry name" value="TRANSMEMBRANE PROTEIN"/>
    <property type="match status" value="1"/>
</dbReference>
<accession>A0A6A6KXN9</accession>
<feature type="transmembrane region" description="Helical" evidence="5">
    <location>
        <begin position="680"/>
        <end position="706"/>
    </location>
</feature>
<dbReference type="Gene3D" id="2.130.10.10">
    <property type="entry name" value="YVTN repeat-like/Quinoprotein amine dehydrogenase"/>
    <property type="match status" value="1"/>
</dbReference>
<feature type="compositionally biased region" description="Polar residues" evidence="4">
    <location>
        <begin position="1125"/>
        <end position="1146"/>
    </location>
</feature>
<dbReference type="PROSITE" id="PS50082">
    <property type="entry name" value="WD_REPEATS_2"/>
    <property type="match status" value="1"/>
</dbReference>
<feature type="transmembrane region" description="Helical" evidence="5">
    <location>
        <begin position="727"/>
        <end position="749"/>
    </location>
</feature>
<sequence length="1197" mass="132486">MEAAHYYLDGNADAVEFCPHDLYRHVLAAATYTLQEGDRPSRSGSISLFDVDADVGRFDLFHRVETAGIFDIKWNPVGGTIDRPMLAQADADGCLRIHELECLSDGEKGGCLREINGEKISSSMCLCLDWNPSAASISVGISDGSVSVVSFSESQLYVSQEWKAHDFELWAASFDMHQPQLVYTGSDDCKFSCWDLRDSPPNMVFQNSKVHKMGVCCIAKCPSNPNTLFTGSYDEYLRLWDVRLISKPVNETSIHLGGGVWRVKHHPYIPGLVLAACMHNGFAIVKIEDDKGELIETYGKHGSLAYGADWQRRELSQGDKQKSSVVATCSFYDRLLRVWIPENSNDTVPPTAYITASTSFTNAGNVSVNISFTEPCSGGGTFGCSSVNTCNLLVYGAGQVIPSSLTILQPNVKYSLLVGLSPTDLYGRVILVMDKNFCTDTAGNTFTRVANSSFYVHFDRRSVFVELRIHVPEKLLQLENQTRTVQATNNYDKLNVYLYFSQPVLNSSAEILDSLNVSEGSLVPISGENLGNRRFGFQVVNVSSIAIITVDIHPNSIISRSGTPVSSIAPFTFLYDSERPAVRLSTTSNSRTKEDSIPVSIKFMKPVFGFNSSFLSISGGHLQSFHEISRTKYIAQIQADNDIVSVNVPQNVTGDVAGNKNLASNILQVRHYCVPTISTVISAFATAIFVATSLVAGLLTVSTASLQSVGAFSRRTSLLTSDPTRNLFRIACFIQVFALSRWLAVLLPIEYYEFARGLQWSIPYFSLPWESGGIHPIMWSTNSSTPHSYISNIHDSEISQSLQQEEENVNIASPIYGLPLTPMEYRSFFESQNINPEAEYIFDPQYSNGWRIFERSMFWLAVVGGSLILLHALLFFILKFRKKNSEKQRGYGALTFPRFEIFLMILALPCICEASASLVRGGTPSGRVVGILLLGVVGFSVLCLFLFLSIGITLGKLLQYKEVHQEGQIFHWYQDMIRVSLGPGKRGQWTWKNQTNSIYLIKFGALFEDLRGPPKYMLTQISIGNPSKQSDRIIASDDETEDAEAPFIQKLFGVLRIYYTLLETIKRVTLGIVTKQLDPAEKSFSIGLKTASIGFLLFFIPEKMSRNLECKLPGNPQQDRETGGETVSSSDGNKSSGTRSTGTSDKTWPKQLRELAKASFTAERSGNPNDPSTSHTNGVDFGQTKAVLAHLMAHLQI</sequence>
<evidence type="ECO:0000256" key="3">
    <source>
        <dbReference type="PROSITE-ProRule" id="PRU00221"/>
    </source>
</evidence>
<evidence type="ECO:0000313" key="7">
    <source>
        <dbReference type="EMBL" id="KAF2293294.1"/>
    </source>
</evidence>
<keyword evidence="2" id="KW-0677">Repeat</keyword>
<keyword evidence="5" id="KW-0812">Transmembrane</keyword>
<feature type="region of interest" description="Disordered" evidence="4">
    <location>
        <begin position="1109"/>
        <end position="1179"/>
    </location>
</feature>
<feature type="transmembrane region" description="Helical" evidence="5">
    <location>
        <begin position="931"/>
        <end position="954"/>
    </location>
</feature>
<keyword evidence="5" id="KW-1133">Transmembrane helix</keyword>
<dbReference type="AlphaFoldDB" id="A0A6A6KXN9"/>
<evidence type="ECO:0000256" key="2">
    <source>
        <dbReference type="ARBA" id="ARBA00022737"/>
    </source>
</evidence>
<dbReference type="SMART" id="SM00320">
    <property type="entry name" value="WD40"/>
    <property type="match status" value="5"/>
</dbReference>
<proteinExistence type="predicted"/>
<dbReference type="InterPro" id="IPR001680">
    <property type="entry name" value="WD40_rpt"/>
</dbReference>
<dbReference type="InterPro" id="IPR019775">
    <property type="entry name" value="WD40_repeat_CS"/>
</dbReference>
<keyword evidence="5" id="KW-0472">Membrane</keyword>
<feature type="transmembrane region" description="Helical" evidence="5">
    <location>
        <begin position="857"/>
        <end position="878"/>
    </location>
</feature>
<dbReference type="InterPro" id="IPR015943">
    <property type="entry name" value="WD40/YVTN_repeat-like_dom_sf"/>
</dbReference>
<reference evidence="7 8" key="1">
    <citation type="journal article" date="2020" name="Mol. Plant">
        <title>The Chromosome-Based Rubber Tree Genome Provides New Insights into Spurge Genome Evolution and Rubber Biosynthesis.</title>
        <authorList>
            <person name="Liu J."/>
            <person name="Shi C."/>
            <person name="Shi C.C."/>
            <person name="Li W."/>
            <person name="Zhang Q.J."/>
            <person name="Zhang Y."/>
            <person name="Li K."/>
            <person name="Lu H.F."/>
            <person name="Shi C."/>
            <person name="Zhu S.T."/>
            <person name="Xiao Z.Y."/>
            <person name="Nan H."/>
            <person name="Yue Y."/>
            <person name="Zhu X.G."/>
            <person name="Wu Y."/>
            <person name="Hong X.N."/>
            <person name="Fan G.Y."/>
            <person name="Tong Y."/>
            <person name="Zhang D."/>
            <person name="Mao C.L."/>
            <person name="Liu Y.L."/>
            <person name="Hao S.J."/>
            <person name="Liu W.Q."/>
            <person name="Lv M.Q."/>
            <person name="Zhang H.B."/>
            <person name="Liu Y."/>
            <person name="Hu-Tang G.R."/>
            <person name="Wang J.P."/>
            <person name="Wang J.H."/>
            <person name="Sun Y.H."/>
            <person name="Ni S.B."/>
            <person name="Chen W.B."/>
            <person name="Zhang X.C."/>
            <person name="Jiao Y.N."/>
            <person name="Eichler E.E."/>
            <person name="Li G.H."/>
            <person name="Liu X."/>
            <person name="Gao L.Z."/>
        </authorList>
    </citation>
    <scope>NUCLEOTIDE SEQUENCE [LARGE SCALE GENOMIC DNA]</scope>
    <source>
        <strain evidence="8">cv. GT1</strain>
        <tissue evidence="7">Leaf</tissue>
    </source>
</reference>
<dbReference type="EMBL" id="JAAGAX010000014">
    <property type="protein sequence ID" value="KAF2293294.1"/>
    <property type="molecule type" value="Genomic_DNA"/>
</dbReference>
<dbReference type="Proteomes" id="UP000467840">
    <property type="component" value="Chromosome 13"/>
</dbReference>
<comment type="caution">
    <text evidence="7">The sequence shown here is derived from an EMBL/GenBank/DDBJ whole genome shotgun (WGS) entry which is preliminary data.</text>
</comment>
<protein>
    <recommendedName>
        <fullName evidence="6">Bacterial Ig-like domain-containing protein</fullName>
    </recommendedName>
</protein>
<gene>
    <name evidence="7" type="ORF">GH714_040671</name>
</gene>
<dbReference type="Pfam" id="PF19078">
    <property type="entry name" value="Big_12"/>
    <property type="match status" value="1"/>
</dbReference>
<keyword evidence="8" id="KW-1185">Reference proteome</keyword>
<feature type="domain" description="Bacterial Ig-like" evidence="6">
    <location>
        <begin position="576"/>
        <end position="665"/>
    </location>
</feature>
<dbReference type="InterPro" id="IPR036322">
    <property type="entry name" value="WD40_repeat_dom_sf"/>
</dbReference>
<evidence type="ECO:0000256" key="5">
    <source>
        <dbReference type="SAM" id="Phobius"/>
    </source>
</evidence>
<dbReference type="PROSITE" id="PS00678">
    <property type="entry name" value="WD_REPEATS_1"/>
    <property type="match status" value="1"/>
</dbReference>
<dbReference type="Pfam" id="PF00400">
    <property type="entry name" value="WD40"/>
    <property type="match status" value="1"/>
</dbReference>
<evidence type="ECO:0000256" key="4">
    <source>
        <dbReference type="SAM" id="MobiDB-lite"/>
    </source>
</evidence>
<feature type="transmembrane region" description="Helical" evidence="5">
    <location>
        <begin position="899"/>
        <end position="919"/>
    </location>
</feature>
<dbReference type="SUPFAM" id="SSF50978">
    <property type="entry name" value="WD40 repeat-like"/>
    <property type="match status" value="1"/>
</dbReference>
<dbReference type="InterPro" id="IPR044048">
    <property type="entry name" value="Big_12"/>
</dbReference>
<organism evidence="7 8">
    <name type="scientific">Hevea brasiliensis</name>
    <name type="common">Para rubber tree</name>
    <name type="synonym">Siphonia brasiliensis</name>
    <dbReference type="NCBI Taxonomy" id="3981"/>
    <lineage>
        <taxon>Eukaryota</taxon>
        <taxon>Viridiplantae</taxon>
        <taxon>Streptophyta</taxon>
        <taxon>Embryophyta</taxon>
        <taxon>Tracheophyta</taxon>
        <taxon>Spermatophyta</taxon>
        <taxon>Magnoliopsida</taxon>
        <taxon>eudicotyledons</taxon>
        <taxon>Gunneridae</taxon>
        <taxon>Pentapetalae</taxon>
        <taxon>rosids</taxon>
        <taxon>fabids</taxon>
        <taxon>Malpighiales</taxon>
        <taxon>Euphorbiaceae</taxon>
        <taxon>Crotonoideae</taxon>
        <taxon>Micrandreae</taxon>
        <taxon>Hevea</taxon>
    </lineage>
</organism>
<name>A0A6A6KXN9_HEVBR</name>
<feature type="compositionally biased region" description="Polar residues" evidence="4">
    <location>
        <begin position="1162"/>
        <end position="1177"/>
    </location>
</feature>
<feature type="repeat" description="WD" evidence="3">
    <location>
        <begin position="208"/>
        <end position="243"/>
    </location>
</feature>
<dbReference type="PANTHER" id="PTHR34677">
    <property type="match status" value="1"/>
</dbReference>